<dbReference type="CDD" id="cd00520">
    <property type="entry name" value="RRF"/>
    <property type="match status" value="1"/>
</dbReference>
<dbReference type="STRING" id="1312852.EG19_08485"/>
<feature type="domain" description="Ribosome recycling factor" evidence="8">
    <location>
        <begin position="19"/>
        <end position="182"/>
    </location>
</feature>
<dbReference type="RefSeq" id="WP_038050420.1">
    <property type="nucleotide sequence ID" value="NZ_JMFG01000037.1"/>
</dbReference>
<dbReference type="InterPro" id="IPR002661">
    <property type="entry name" value="Ribosome_recyc_fac"/>
</dbReference>
<evidence type="ECO:0000256" key="5">
    <source>
        <dbReference type="ARBA" id="ARBA00025050"/>
    </source>
</evidence>
<organism evidence="9 10">
    <name type="scientific">Thermoanaerobaculum aquaticum</name>
    <dbReference type="NCBI Taxonomy" id="1312852"/>
    <lineage>
        <taxon>Bacteria</taxon>
        <taxon>Pseudomonadati</taxon>
        <taxon>Acidobacteriota</taxon>
        <taxon>Thermoanaerobaculia</taxon>
        <taxon>Thermoanaerobaculales</taxon>
        <taxon>Thermoanaerobaculaceae</taxon>
        <taxon>Thermoanaerobaculum</taxon>
    </lineage>
</organism>
<dbReference type="FunFam" id="1.10.132.20:FF:000001">
    <property type="entry name" value="Ribosome-recycling factor"/>
    <property type="match status" value="1"/>
</dbReference>
<dbReference type="InterPro" id="IPR023584">
    <property type="entry name" value="Ribosome_recyc_fac_dom"/>
</dbReference>
<dbReference type="Gene3D" id="3.30.1360.40">
    <property type="match status" value="1"/>
</dbReference>
<keyword evidence="7" id="KW-0175">Coiled coil</keyword>
<evidence type="ECO:0000256" key="4">
    <source>
        <dbReference type="ARBA" id="ARBA00022917"/>
    </source>
</evidence>
<dbReference type="Gene3D" id="1.10.132.20">
    <property type="entry name" value="Ribosome-recycling factor"/>
    <property type="match status" value="1"/>
</dbReference>
<evidence type="ECO:0000256" key="2">
    <source>
        <dbReference type="ARBA" id="ARBA00005912"/>
    </source>
</evidence>
<dbReference type="GO" id="GO:0005737">
    <property type="term" value="C:cytoplasm"/>
    <property type="evidence" value="ECO:0007669"/>
    <property type="project" value="UniProtKB-SubCell"/>
</dbReference>
<evidence type="ECO:0000256" key="3">
    <source>
        <dbReference type="ARBA" id="ARBA00022490"/>
    </source>
</evidence>
<sequence>MKEVIKDAKTHMDKAVEVFKDELKTLRTGRANLGILDHIRVDYYGTPTPLNELATLSIPEPTLILIQPWDPSVLSAIVHAIQKSNLGLNPVDDGKVIRLPVPPPTQERRKELVKLAHEYAERARLAVRNVRRDANEAIKKLEKDKKISEDDMRRGMDEVQKLTDEHIEAINKILEAKEKEILEV</sequence>
<feature type="coiled-coil region" evidence="7">
    <location>
        <begin position="120"/>
        <end position="179"/>
    </location>
</feature>
<dbReference type="AlphaFoldDB" id="A0A062XWT0"/>
<gene>
    <name evidence="6" type="primary">frr</name>
    <name evidence="9" type="ORF">EG19_08485</name>
</gene>
<dbReference type="EMBL" id="JMFG01000037">
    <property type="protein sequence ID" value="KDA52935.1"/>
    <property type="molecule type" value="Genomic_DNA"/>
</dbReference>
<protein>
    <recommendedName>
        <fullName evidence="6">Ribosome-recycling factor</fullName>
        <shortName evidence="6">RRF</shortName>
    </recommendedName>
    <alternativeName>
        <fullName evidence="6">Ribosome-releasing factor</fullName>
    </alternativeName>
</protein>
<comment type="caution">
    <text evidence="9">The sequence shown here is derived from an EMBL/GenBank/DDBJ whole genome shotgun (WGS) entry which is preliminary data.</text>
</comment>
<dbReference type="NCBIfam" id="TIGR00496">
    <property type="entry name" value="frr"/>
    <property type="match status" value="1"/>
</dbReference>
<accession>A0A062XWT0</accession>
<dbReference type="Proteomes" id="UP000027284">
    <property type="component" value="Unassembled WGS sequence"/>
</dbReference>
<dbReference type="HAMAP" id="MF_00040">
    <property type="entry name" value="RRF"/>
    <property type="match status" value="1"/>
</dbReference>
<dbReference type="GO" id="GO:0006415">
    <property type="term" value="P:translational termination"/>
    <property type="evidence" value="ECO:0007669"/>
    <property type="project" value="UniProtKB-UniRule"/>
</dbReference>
<evidence type="ECO:0000313" key="10">
    <source>
        <dbReference type="Proteomes" id="UP000027284"/>
    </source>
</evidence>
<dbReference type="FunFam" id="3.30.1360.40:FF:000001">
    <property type="entry name" value="Ribosome-recycling factor"/>
    <property type="match status" value="1"/>
</dbReference>
<dbReference type="OrthoDB" id="9804006at2"/>
<dbReference type="PANTHER" id="PTHR20982">
    <property type="entry name" value="RIBOSOME RECYCLING FACTOR"/>
    <property type="match status" value="1"/>
</dbReference>
<evidence type="ECO:0000256" key="1">
    <source>
        <dbReference type="ARBA" id="ARBA00004496"/>
    </source>
</evidence>
<comment type="function">
    <text evidence="5 6">Responsible for the release of ribosomes from messenger RNA at the termination of protein biosynthesis. May increase the efficiency of translation by recycling ribosomes from one round of translation to another.</text>
</comment>
<keyword evidence="10" id="KW-1185">Reference proteome</keyword>
<dbReference type="SUPFAM" id="SSF55194">
    <property type="entry name" value="Ribosome recycling factor, RRF"/>
    <property type="match status" value="1"/>
</dbReference>
<comment type="similarity">
    <text evidence="2 6">Belongs to the RRF family.</text>
</comment>
<dbReference type="InterPro" id="IPR036191">
    <property type="entry name" value="RRF_sf"/>
</dbReference>
<evidence type="ECO:0000313" key="9">
    <source>
        <dbReference type="EMBL" id="KDA52935.1"/>
    </source>
</evidence>
<dbReference type="GO" id="GO:0043023">
    <property type="term" value="F:ribosomal large subunit binding"/>
    <property type="evidence" value="ECO:0007669"/>
    <property type="project" value="TreeGrafter"/>
</dbReference>
<comment type="subcellular location">
    <subcellularLocation>
        <location evidence="1 6">Cytoplasm</location>
    </subcellularLocation>
</comment>
<evidence type="ECO:0000259" key="8">
    <source>
        <dbReference type="Pfam" id="PF01765"/>
    </source>
</evidence>
<dbReference type="Pfam" id="PF01765">
    <property type="entry name" value="RRF"/>
    <property type="match status" value="1"/>
</dbReference>
<keyword evidence="3 6" id="KW-0963">Cytoplasm</keyword>
<keyword evidence="4 6" id="KW-0648">Protein biosynthesis</keyword>
<evidence type="ECO:0000256" key="7">
    <source>
        <dbReference type="SAM" id="Coils"/>
    </source>
</evidence>
<proteinExistence type="inferred from homology"/>
<evidence type="ECO:0000256" key="6">
    <source>
        <dbReference type="HAMAP-Rule" id="MF_00040"/>
    </source>
</evidence>
<name>A0A062XWT0_9BACT</name>
<reference evidence="9 10" key="1">
    <citation type="submission" date="2014-04" db="EMBL/GenBank/DDBJ databases">
        <title>The Genome Sequence of Thermoanaerobaculum aquaticum MP-01, The First Cultivated Group 23 Acidobacterium.</title>
        <authorList>
            <person name="Stamps B.W."/>
            <person name="Losey N.A."/>
            <person name="Lawson P.A."/>
            <person name="Stevenson B.S."/>
        </authorList>
    </citation>
    <scope>NUCLEOTIDE SEQUENCE [LARGE SCALE GENOMIC DNA]</scope>
    <source>
        <strain evidence="9 10">MP-01</strain>
    </source>
</reference>
<dbReference type="PANTHER" id="PTHR20982:SF3">
    <property type="entry name" value="MITOCHONDRIAL RIBOSOME RECYCLING FACTOR PSEUDO 1"/>
    <property type="match status" value="1"/>
</dbReference>